<protein>
    <submittedName>
        <fullName evidence="2">Membrane-associated phospholipid phosphatase</fullName>
    </submittedName>
</protein>
<evidence type="ECO:0000259" key="1">
    <source>
        <dbReference type="SMART" id="SM00014"/>
    </source>
</evidence>
<proteinExistence type="predicted"/>
<dbReference type="SMART" id="SM00014">
    <property type="entry name" value="acidPPc"/>
    <property type="match status" value="1"/>
</dbReference>
<dbReference type="Proteomes" id="UP000199634">
    <property type="component" value="Unassembled WGS sequence"/>
</dbReference>
<dbReference type="Pfam" id="PF01569">
    <property type="entry name" value="PAP2"/>
    <property type="match status" value="1"/>
</dbReference>
<dbReference type="InterPro" id="IPR000326">
    <property type="entry name" value="PAP2/HPO"/>
</dbReference>
<dbReference type="PANTHER" id="PTHR14969:SF13">
    <property type="entry name" value="AT30094P"/>
    <property type="match status" value="1"/>
</dbReference>
<dbReference type="AlphaFoldDB" id="A0A1H6KF75"/>
<gene>
    <name evidence="2" type="ORF">SAMN02927937_00943</name>
</gene>
<feature type="domain" description="Phosphatidic acid phosphatase type 2/haloperoxidase" evidence="1">
    <location>
        <begin position="134"/>
        <end position="245"/>
    </location>
</feature>
<organism evidence="2 3">
    <name type="scientific">Paenimyroides marinum</name>
    <dbReference type="NCBI Taxonomy" id="1159016"/>
    <lineage>
        <taxon>Bacteria</taxon>
        <taxon>Pseudomonadati</taxon>
        <taxon>Bacteroidota</taxon>
        <taxon>Flavobacteriia</taxon>
        <taxon>Flavobacteriales</taxon>
        <taxon>Flavobacteriaceae</taxon>
        <taxon>Paenimyroides</taxon>
    </lineage>
</organism>
<dbReference type="RefSeq" id="WP_177165029.1">
    <property type="nucleotide sequence ID" value="NZ_FNXE01000009.1"/>
</dbReference>
<name>A0A1H6KF75_9FLAO</name>
<keyword evidence="3" id="KW-1185">Reference proteome</keyword>
<dbReference type="PANTHER" id="PTHR14969">
    <property type="entry name" value="SPHINGOSINE-1-PHOSPHATE PHOSPHOHYDROLASE"/>
    <property type="match status" value="1"/>
</dbReference>
<dbReference type="STRING" id="1159016.SAMN02927937_00943"/>
<dbReference type="Gene3D" id="1.20.144.10">
    <property type="entry name" value="Phosphatidic acid phosphatase type 2/haloperoxidase"/>
    <property type="match status" value="1"/>
</dbReference>
<dbReference type="InterPro" id="IPR036938">
    <property type="entry name" value="PAP2/HPO_sf"/>
</dbReference>
<evidence type="ECO:0000313" key="3">
    <source>
        <dbReference type="Proteomes" id="UP000199634"/>
    </source>
</evidence>
<accession>A0A1H6KF75</accession>
<sequence length="283" mass="31396">MAQTDSLRIKTDSIQQPVEDILSTDVMIDSVVQPVKNKDVVRIVDAFAYTMTSPVRWEKDDWLTAGGVIGGTMLLSLADKPVYDLMNNNRSRFFDNLGEFGYHNGKPYAAAIVAGGFYATGWIINDEWTKETAAILTSAYLTSGVLQSSLKKIVGRARPSEGIGNYEFHPFKNDPGFSSFPSGHSQIAFVTAMVLAERVDKTWLKAVFYTGAAVTIASRMYANAHWITDVTFGSVLGYFCTKTVIKRFEQNKYGKTFSGYTHKNKIKWQIIPSYNGVGVIGTF</sequence>
<dbReference type="EMBL" id="FNXE01000009">
    <property type="protein sequence ID" value="SEH70142.1"/>
    <property type="molecule type" value="Genomic_DNA"/>
</dbReference>
<evidence type="ECO:0000313" key="2">
    <source>
        <dbReference type="EMBL" id="SEH70142.1"/>
    </source>
</evidence>
<reference evidence="2 3" key="1">
    <citation type="submission" date="2016-10" db="EMBL/GenBank/DDBJ databases">
        <authorList>
            <person name="de Groot N.N."/>
        </authorList>
    </citation>
    <scope>NUCLEOTIDE SEQUENCE [LARGE SCALE GENOMIC DNA]</scope>
    <source>
        <strain evidence="2 3">CGMCC 1.10825</strain>
    </source>
</reference>
<dbReference type="SUPFAM" id="SSF48317">
    <property type="entry name" value="Acid phosphatase/Vanadium-dependent haloperoxidase"/>
    <property type="match status" value="1"/>
</dbReference>